<feature type="chain" id="PRO_5038002256" evidence="2">
    <location>
        <begin position="26"/>
        <end position="324"/>
    </location>
</feature>
<keyword evidence="4" id="KW-1185">Reference proteome</keyword>
<keyword evidence="2" id="KW-0732">Signal</keyword>
<evidence type="ECO:0000256" key="1">
    <source>
        <dbReference type="ARBA" id="ARBA00006987"/>
    </source>
</evidence>
<reference evidence="3" key="1">
    <citation type="submission" date="2020-08" db="EMBL/GenBank/DDBJ databases">
        <title>Ramlibacter sp. GTP1 16S ribosomal RNA gene genome sequencing and assembly.</title>
        <authorList>
            <person name="Kang M."/>
        </authorList>
    </citation>
    <scope>NUCLEOTIDE SEQUENCE</scope>
    <source>
        <strain evidence="3">GTP1</strain>
    </source>
</reference>
<protein>
    <submittedName>
        <fullName evidence="3">Tripartite tricarboxylate transporter substrate binding protein</fullName>
    </submittedName>
</protein>
<name>A0A923MA50_9BURK</name>
<dbReference type="PANTHER" id="PTHR42928">
    <property type="entry name" value="TRICARBOXYLATE-BINDING PROTEIN"/>
    <property type="match status" value="1"/>
</dbReference>
<proteinExistence type="inferred from homology"/>
<evidence type="ECO:0000313" key="3">
    <source>
        <dbReference type="EMBL" id="MBC5765701.1"/>
    </source>
</evidence>
<dbReference type="RefSeq" id="WP_187082178.1">
    <property type="nucleotide sequence ID" value="NZ_JACORU010000005.1"/>
</dbReference>
<evidence type="ECO:0000256" key="2">
    <source>
        <dbReference type="SAM" id="SignalP"/>
    </source>
</evidence>
<dbReference type="Proteomes" id="UP000596827">
    <property type="component" value="Unassembled WGS sequence"/>
</dbReference>
<dbReference type="Gene3D" id="3.40.190.150">
    <property type="entry name" value="Bordetella uptake gene, domain 1"/>
    <property type="match status" value="1"/>
</dbReference>
<dbReference type="AlphaFoldDB" id="A0A923MA50"/>
<dbReference type="InterPro" id="IPR042100">
    <property type="entry name" value="Bug_dom1"/>
</dbReference>
<dbReference type="Pfam" id="PF03401">
    <property type="entry name" value="TctC"/>
    <property type="match status" value="1"/>
</dbReference>
<sequence length="324" mass="34042">MTSKLTRRRIIAAAVLGAFAAGAQAQAPWPSQPVKIIVPFPAGGSTDLTARDVAQALTAKFGQPFVVENRPGAGSTVGTAAVAKAPADGYTFLVTSSHFSIVPGLYPKLPYDPKELRGVSLLVNLPVILVATPSLPVKNVKELIEYAKKNPSKVAFGSSGAGGVNHLSGELFNSLAGTKLEHIPYKGTAPAMQDLIGGHVQLMFDAISTSLPNIRAGLIKPIAWTGATRSPVLQDLPTIAEAGVPGYASTSWLAMFAPAGTPNDIVRKVSDEIKVALNRPELKDKQVKLGINVIASTPEELDATVRSETAQWTDLIRKIGVKAD</sequence>
<dbReference type="PANTHER" id="PTHR42928:SF5">
    <property type="entry name" value="BLR1237 PROTEIN"/>
    <property type="match status" value="1"/>
</dbReference>
<comment type="caution">
    <text evidence="3">The sequence shown here is derived from an EMBL/GenBank/DDBJ whole genome shotgun (WGS) entry which is preliminary data.</text>
</comment>
<organism evidence="3 4">
    <name type="scientific">Ramlibacter albus</name>
    <dbReference type="NCBI Taxonomy" id="2079448"/>
    <lineage>
        <taxon>Bacteria</taxon>
        <taxon>Pseudomonadati</taxon>
        <taxon>Pseudomonadota</taxon>
        <taxon>Betaproteobacteria</taxon>
        <taxon>Burkholderiales</taxon>
        <taxon>Comamonadaceae</taxon>
        <taxon>Ramlibacter</taxon>
    </lineage>
</organism>
<gene>
    <name evidence="3" type="ORF">H8R02_14630</name>
</gene>
<dbReference type="PIRSF" id="PIRSF017082">
    <property type="entry name" value="YflP"/>
    <property type="match status" value="1"/>
</dbReference>
<dbReference type="PROSITE" id="PS51318">
    <property type="entry name" value="TAT"/>
    <property type="match status" value="1"/>
</dbReference>
<dbReference type="CDD" id="cd13578">
    <property type="entry name" value="PBP2_Bug27"/>
    <property type="match status" value="1"/>
</dbReference>
<feature type="signal peptide" evidence="2">
    <location>
        <begin position="1"/>
        <end position="25"/>
    </location>
</feature>
<comment type="similarity">
    <text evidence="1">Belongs to the UPF0065 (bug) family.</text>
</comment>
<dbReference type="EMBL" id="JACORU010000005">
    <property type="protein sequence ID" value="MBC5765701.1"/>
    <property type="molecule type" value="Genomic_DNA"/>
</dbReference>
<evidence type="ECO:0000313" key="4">
    <source>
        <dbReference type="Proteomes" id="UP000596827"/>
    </source>
</evidence>
<dbReference type="InterPro" id="IPR005064">
    <property type="entry name" value="BUG"/>
</dbReference>
<dbReference type="InterPro" id="IPR006311">
    <property type="entry name" value="TAT_signal"/>
</dbReference>
<accession>A0A923MA50</accession>
<dbReference type="Gene3D" id="3.40.190.10">
    <property type="entry name" value="Periplasmic binding protein-like II"/>
    <property type="match status" value="1"/>
</dbReference>
<dbReference type="SUPFAM" id="SSF53850">
    <property type="entry name" value="Periplasmic binding protein-like II"/>
    <property type="match status" value="1"/>
</dbReference>